<feature type="compositionally biased region" description="Basic and acidic residues" evidence="1">
    <location>
        <begin position="165"/>
        <end position="179"/>
    </location>
</feature>
<evidence type="ECO:0000259" key="2">
    <source>
        <dbReference type="Pfam" id="PF11976"/>
    </source>
</evidence>
<feature type="region of interest" description="Disordered" evidence="1">
    <location>
        <begin position="165"/>
        <end position="221"/>
    </location>
</feature>
<evidence type="ECO:0000256" key="1">
    <source>
        <dbReference type="SAM" id="MobiDB-lite"/>
    </source>
</evidence>
<dbReference type="EMBL" id="CP119935">
    <property type="protein sequence ID" value="WFD02470.1"/>
    <property type="molecule type" value="Genomic_DNA"/>
</dbReference>
<dbReference type="SUPFAM" id="SSF54236">
    <property type="entry name" value="Ubiquitin-like"/>
    <property type="match status" value="1"/>
</dbReference>
<dbReference type="Proteomes" id="UP001214603">
    <property type="component" value="Chromosome 2"/>
</dbReference>
<dbReference type="InterPro" id="IPR022617">
    <property type="entry name" value="Rad60/SUMO-like_dom"/>
</dbReference>
<dbReference type="Gene3D" id="3.10.20.90">
    <property type="entry name" value="Phosphatidylinositol 3-kinase Catalytic Subunit, Chain A, domain 1"/>
    <property type="match status" value="1"/>
</dbReference>
<proteinExistence type="predicted"/>
<protein>
    <recommendedName>
        <fullName evidence="2">Rad60/SUMO-like domain-containing protein</fullName>
    </recommendedName>
</protein>
<feature type="compositionally biased region" description="Basic and acidic residues" evidence="1">
    <location>
        <begin position="23"/>
        <end position="33"/>
    </location>
</feature>
<feature type="region of interest" description="Disordered" evidence="1">
    <location>
        <begin position="1"/>
        <end position="136"/>
    </location>
</feature>
<accession>A0AAF0DZY1</accession>
<gene>
    <name evidence="3" type="ORF">MOBT1_001153</name>
</gene>
<dbReference type="InterPro" id="IPR029071">
    <property type="entry name" value="Ubiquitin-like_domsf"/>
</dbReference>
<feature type="domain" description="Rad60/SUMO-like" evidence="2">
    <location>
        <begin position="230"/>
        <end position="308"/>
    </location>
</feature>
<reference evidence="3" key="1">
    <citation type="submission" date="2023-03" db="EMBL/GenBank/DDBJ databases">
        <title>Mating type loci evolution in Malassezia.</title>
        <authorList>
            <person name="Coelho M.A."/>
        </authorList>
    </citation>
    <scope>NUCLEOTIDE SEQUENCE</scope>
    <source>
        <strain evidence="3">CBS 7876</strain>
    </source>
</reference>
<dbReference type="AlphaFoldDB" id="A0AAF0DZY1"/>
<evidence type="ECO:0000313" key="3">
    <source>
        <dbReference type="EMBL" id="WFD02470.1"/>
    </source>
</evidence>
<organism evidence="3 4">
    <name type="scientific">Malassezia obtusa</name>
    <dbReference type="NCBI Taxonomy" id="76774"/>
    <lineage>
        <taxon>Eukaryota</taxon>
        <taxon>Fungi</taxon>
        <taxon>Dikarya</taxon>
        <taxon>Basidiomycota</taxon>
        <taxon>Ustilaginomycotina</taxon>
        <taxon>Malasseziomycetes</taxon>
        <taxon>Malasseziales</taxon>
        <taxon>Malasseziaceae</taxon>
        <taxon>Malassezia</taxon>
    </lineage>
</organism>
<dbReference type="Pfam" id="PF11976">
    <property type="entry name" value="Rad60-SLD"/>
    <property type="match status" value="1"/>
</dbReference>
<evidence type="ECO:0000313" key="4">
    <source>
        <dbReference type="Proteomes" id="UP001214603"/>
    </source>
</evidence>
<keyword evidence="4" id="KW-1185">Reference proteome</keyword>
<sequence>MAARPLPRPRPRPRPAPTSAAKSMHEDCAVPEHVDEDAFFIARRPVRPEDASEQAAARGPLTEALSPPTPSAPDAPSAPDTPAPAPSRARSVSITPPPELDEDMREFARQAVENVMRRNGTNIRHEDDDLAAPTSDDGALDLNADLARYYKGPNAHRLRERAIAREREQQSQRQRRAEEAEVVEALHSASPPKNVITIDDSSDEEPAEPAPMSAHAEPEPAIPEDANTLSLVLRAARGEPVPVKVRPTTKMATILSHFVQSATLSADEQSRAYLSFEGEVRVPLTQRLQLSSCVQDNELEDDDQLEVMW</sequence>
<name>A0AAF0DZY1_9BASI</name>